<protein>
    <submittedName>
        <fullName evidence="1">Uncharacterized protein</fullName>
    </submittedName>
</protein>
<proteinExistence type="predicted"/>
<dbReference type="AlphaFoldDB" id="A0A197JZL9"/>
<gene>
    <name evidence="1" type="ORF">K457DRAFT_1874924</name>
</gene>
<evidence type="ECO:0000313" key="1">
    <source>
        <dbReference type="EMBL" id="OAQ30675.1"/>
    </source>
</evidence>
<name>A0A197JZL9_9FUNG</name>
<organism evidence="1 2">
    <name type="scientific">Linnemannia elongata AG-77</name>
    <dbReference type="NCBI Taxonomy" id="1314771"/>
    <lineage>
        <taxon>Eukaryota</taxon>
        <taxon>Fungi</taxon>
        <taxon>Fungi incertae sedis</taxon>
        <taxon>Mucoromycota</taxon>
        <taxon>Mortierellomycotina</taxon>
        <taxon>Mortierellomycetes</taxon>
        <taxon>Mortierellales</taxon>
        <taxon>Mortierellaceae</taxon>
        <taxon>Linnemannia</taxon>
    </lineage>
</organism>
<sequence length="265" mass="29982">MQDLTIHKPAFKAYDYNWAPRLTLSQVRLHKRSVRQSYTSTRLIEKGRTKTSLHLAFWDNDSPQRRCDRLSGKINCGWAVKLRSDKVTNGLWVVHLLKSETAANAEYQGHNHRPSKEDVAHSIRLLALNSERKNKIEMGVPLGHKTRTLGLTLISSEESADFLGSNGNFWQGGNNKSPQALINNQDTDMESALKSVLPDTHIVNCPWHPKNAHSLLKNNLPSKSMLGVVLFMTKERTIKEHLNREELLLQKTAATFEVEGQLNCG</sequence>
<dbReference type="Proteomes" id="UP000078512">
    <property type="component" value="Unassembled WGS sequence"/>
</dbReference>
<dbReference type="EMBL" id="KV442034">
    <property type="protein sequence ID" value="OAQ30675.1"/>
    <property type="molecule type" value="Genomic_DNA"/>
</dbReference>
<accession>A0A197JZL9</accession>
<keyword evidence="2" id="KW-1185">Reference proteome</keyword>
<dbReference type="OrthoDB" id="2402896at2759"/>
<evidence type="ECO:0000313" key="2">
    <source>
        <dbReference type="Proteomes" id="UP000078512"/>
    </source>
</evidence>
<reference evidence="1 2" key="1">
    <citation type="submission" date="2016-05" db="EMBL/GenBank/DDBJ databases">
        <title>Genome sequencing reveals origins of a unique bacterial endosymbiosis in the earliest lineages of terrestrial Fungi.</title>
        <authorList>
            <consortium name="DOE Joint Genome Institute"/>
            <person name="Uehling J."/>
            <person name="Gryganskyi A."/>
            <person name="Hameed K."/>
            <person name="Tschaplinski T."/>
            <person name="Misztal P."/>
            <person name="Wu S."/>
            <person name="Desiro A."/>
            <person name="Vande Pol N."/>
            <person name="Du Z.-Y."/>
            <person name="Zienkiewicz A."/>
            <person name="Zienkiewicz K."/>
            <person name="Morin E."/>
            <person name="Tisserant E."/>
            <person name="Splivallo R."/>
            <person name="Hainaut M."/>
            <person name="Henrissat B."/>
            <person name="Ohm R."/>
            <person name="Kuo A."/>
            <person name="Yan J."/>
            <person name="Lipzen A."/>
            <person name="Nolan M."/>
            <person name="Labutti K."/>
            <person name="Barry K."/>
            <person name="Goldstein A."/>
            <person name="Labbe J."/>
            <person name="Schadt C."/>
            <person name="Tuskan G."/>
            <person name="Grigoriev I."/>
            <person name="Martin F."/>
            <person name="Vilgalys R."/>
            <person name="Bonito G."/>
        </authorList>
    </citation>
    <scope>NUCLEOTIDE SEQUENCE [LARGE SCALE GENOMIC DNA]</scope>
    <source>
        <strain evidence="1 2">AG-77</strain>
    </source>
</reference>